<gene>
    <name evidence="2" type="ORF">OA86_02910</name>
</gene>
<accession>A0A0C1FP17</accession>
<feature type="transmembrane region" description="Helical" evidence="1">
    <location>
        <begin position="273"/>
        <end position="297"/>
    </location>
</feature>
<organism evidence="2 3">
    <name type="scientific">Kaistella jeonii</name>
    <dbReference type="NCBI Taxonomy" id="266749"/>
    <lineage>
        <taxon>Bacteria</taxon>
        <taxon>Pseudomonadati</taxon>
        <taxon>Bacteroidota</taxon>
        <taxon>Flavobacteriia</taxon>
        <taxon>Flavobacteriales</taxon>
        <taxon>Weeksellaceae</taxon>
        <taxon>Chryseobacterium group</taxon>
        <taxon>Kaistella</taxon>
    </lineage>
</organism>
<protein>
    <submittedName>
        <fullName evidence="2">Uncharacterized protein</fullName>
    </submittedName>
</protein>
<name>A0A0C1FP17_9FLAO</name>
<dbReference type="EMBL" id="JSYL01000002">
    <property type="protein sequence ID" value="KIA89599.1"/>
    <property type="molecule type" value="Genomic_DNA"/>
</dbReference>
<comment type="caution">
    <text evidence="2">The sequence shown here is derived from an EMBL/GenBank/DDBJ whole genome shotgun (WGS) entry which is preliminary data.</text>
</comment>
<evidence type="ECO:0000313" key="2">
    <source>
        <dbReference type="EMBL" id="KIA89599.1"/>
    </source>
</evidence>
<proteinExistence type="predicted"/>
<reference evidence="2 3" key="1">
    <citation type="submission" date="2014-10" db="EMBL/GenBank/DDBJ databases">
        <title>Kaistella jeonii genome.</title>
        <authorList>
            <person name="Clayton J.T."/>
            <person name="Newman J.D."/>
        </authorList>
    </citation>
    <scope>NUCLEOTIDE SEQUENCE [LARGE SCALE GENOMIC DNA]</scope>
    <source>
        <strain evidence="2 3">DSM 17048</strain>
    </source>
</reference>
<dbReference type="Proteomes" id="UP000031473">
    <property type="component" value="Unassembled WGS sequence"/>
</dbReference>
<keyword evidence="1" id="KW-0472">Membrane</keyword>
<evidence type="ECO:0000256" key="1">
    <source>
        <dbReference type="SAM" id="Phobius"/>
    </source>
</evidence>
<dbReference type="OrthoDB" id="893108at2"/>
<keyword evidence="1" id="KW-0812">Transmembrane</keyword>
<keyword evidence="1" id="KW-1133">Transmembrane helix</keyword>
<sequence>MRNYKVLWCDDEHENFQAIKDEAILQDVQLIGYTNSDEGGDELRQNFRDYDAVLLDGLFFKQKDQKGSDLKQTAFGEIAKILTELKANGNLMPWFIYSGQPSFVKDSNEIVEIFKDAAFANGKVFDKSKDQDFSELLEEIKKAADANPIRQIKINNPEIFNIFDTGLLLEETENELLEVFNELEKTTDIDTKAVLTKMRSIQEKVFIKLESINVLPKGLSFNQKNNHLSGNKSHKSNYTATSIEYQTAEIETLNKWIYITCGRYIHELKEQHFGGYMISVYSLKSMFYGLLEILLWFDKTYNDYK</sequence>
<dbReference type="RefSeq" id="WP_039348602.1">
    <property type="nucleotide sequence ID" value="NZ_FOLA01000003.1"/>
</dbReference>
<keyword evidence="3" id="KW-1185">Reference proteome</keyword>
<dbReference type="AlphaFoldDB" id="A0A0C1FP17"/>
<dbReference type="STRING" id="266749.SAMN05421876_103318"/>
<evidence type="ECO:0000313" key="3">
    <source>
        <dbReference type="Proteomes" id="UP000031473"/>
    </source>
</evidence>